<dbReference type="FunCoup" id="F2TVU2">
    <property type="interactions" value="79"/>
</dbReference>
<keyword evidence="2" id="KW-0963">Cytoplasm</keyword>
<feature type="region of interest" description="Disordered" evidence="9">
    <location>
        <begin position="495"/>
        <end position="565"/>
    </location>
</feature>
<proteinExistence type="predicted"/>
<feature type="compositionally biased region" description="Basic residues" evidence="9">
    <location>
        <begin position="165"/>
        <end position="182"/>
    </location>
</feature>
<dbReference type="InterPro" id="IPR011990">
    <property type="entry name" value="TPR-like_helical_dom_sf"/>
</dbReference>
<accession>F2TVU2</accession>
<dbReference type="InterPro" id="IPR019734">
    <property type="entry name" value="TPR_rpt"/>
</dbReference>
<dbReference type="InParanoid" id="F2TVU2"/>
<organism evidence="11">
    <name type="scientific">Salpingoeca rosetta (strain ATCC 50818 / BSB-021)</name>
    <dbReference type="NCBI Taxonomy" id="946362"/>
    <lineage>
        <taxon>Eukaryota</taxon>
        <taxon>Choanoflagellata</taxon>
        <taxon>Craspedida</taxon>
        <taxon>Salpingoecidae</taxon>
        <taxon>Salpingoeca</taxon>
    </lineage>
</organism>
<dbReference type="SUPFAM" id="SSF48452">
    <property type="entry name" value="TPR-like"/>
    <property type="match status" value="2"/>
</dbReference>
<dbReference type="EMBL" id="GL832955">
    <property type="protein sequence ID" value="EGD72188.1"/>
    <property type="molecule type" value="Genomic_DNA"/>
</dbReference>
<dbReference type="OrthoDB" id="10268002at2759"/>
<dbReference type="OMA" id="DKRTEFW"/>
<dbReference type="PANTHER" id="PTHR23040">
    <property type="match status" value="1"/>
</dbReference>
<evidence type="ECO:0000256" key="5">
    <source>
        <dbReference type="ARBA" id="ARBA00023212"/>
    </source>
</evidence>
<dbReference type="AlphaFoldDB" id="F2TVU2"/>
<dbReference type="RefSeq" id="XP_004998759.1">
    <property type="nucleotide sequence ID" value="XM_004998702.1"/>
</dbReference>
<dbReference type="STRING" id="946362.F2TVU2"/>
<dbReference type="InterPro" id="IPR040111">
    <property type="entry name" value="ODAD4"/>
</dbReference>
<dbReference type="PANTHER" id="PTHR23040:SF1">
    <property type="entry name" value="OUTER DYNEIN ARM-DOCKING COMPLEX SUBUNIT 4"/>
    <property type="match status" value="1"/>
</dbReference>
<evidence type="ECO:0000256" key="3">
    <source>
        <dbReference type="ARBA" id="ARBA00022737"/>
    </source>
</evidence>
<reference evidence="10" key="1">
    <citation type="submission" date="2009-08" db="EMBL/GenBank/DDBJ databases">
        <title>Annotation of Salpingoeca rosetta.</title>
        <authorList>
            <consortium name="The Broad Institute Genome Sequencing Platform"/>
            <person name="Russ C."/>
            <person name="Cuomo C."/>
            <person name="Burger G."/>
            <person name="Gray M.W."/>
            <person name="Holland P.W.H."/>
            <person name="King N."/>
            <person name="Lang F.B.F."/>
            <person name="Roger A.J."/>
            <person name="Ruiz-Trillo I."/>
            <person name="Young S.K."/>
            <person name="Zeng Q."/>
            <person name="Gargeya S."/>
            <person name="Alvarado L."/>
            <person name="Berlin A."/>
            <person name="Chapman S.B."/>
            <person name="Chen Z."/>
            <person name="Freedman E."/>
            <person name="Gellesch M."/>
            <person name="Goldberg J."/>
            <person name="Griggs A."/>
            <person name="Gujja S."/>
            <person name="Heilman E."/>
            <person name="Heiman D."/>
            <person name="Howarth C."/>
            <person name="Mehta T."/>
            <person name="Neiman D."/>
            <person name="Pearson M."/>
            <person name="Roberts A."/>
            <person name="Saif S."/>
            <person name="Shea T."/>
            <person name="Shenoy N."/>
            <person name="Sisk P."/>
            <person name="Stolte C."/>
            <person name="Sykes S."/>
            <person name="White J."/>
            <person name="Yandava C."/>
            <person name="Haas B."/>
            <person name="Nusbaum C."/>
            <person name="Birren B."/>
        </authorList>
    </citation>
    <scope>NUCLEOTIDE SEQUENCE [LARGE SCALE GENOMIC DNA]</scope>
    <source>
        <strain evidence="10">ATCC 50818</strain>
    </source>
</reference>
<protein>
    <recommendedName>
        <fullName evidence="7">Outer dynein arm-docking complex subunit 4</fullName>
    </recommendedName>
    <alternativeName>
        <fullName evidence="8">Tetratricopeptide repeat protein 25</fullName>
    </alternativeName>
</protein>
<evidence type="ECO:0000256" key="1">
    <source>
        <dbReference type="ARBA" id="ARBA00004430"/>
    </source>
</evidence>
<keyword evidence="6" id="KW-0966">Cell projection</keyword>
<keyword evidence="5" id="KW-0206">Cytoskeleton</keyword>
<evidence type="ECO:0000256" key="7">
    <source>
        <dbReference type="ARBA" id="ARBA00034139"/>
    </source>
</evidence>
<evidence type="ECO:0000256" key="9">
    <source>
        <dbReference type="SAM" id="MobiDB-lite"/>
    </source>
</evidence>
<evidence type="ECO:0000256" key="8">
    <source>
        <dbReference type="ARBA" id="ARBA00034143"/>
    </source>
</evidence>
<evidence type="ECO:0000256" key="4">
    <source>
        <dbReference type="ARBA" id="ARBA00022803"/>
    </source>
</evidence>
<name>F2TVU2_SALR5</name>
<sequence>MAEGGEVSMAEYNKFMAEGQTFEQGSNYAQAVECYTQALEAISVGGVLQDDIGKHCYCMRSRCYLKIGQHDEALQDAESALNMDKDLITGIYAKAEALYFKGDFEFALLFYHIGNQMRPDMKKFKLGIQKAREAIDNAIGSTKKCTLTTEGDLTMFHQGLEATAGKKRVGGQRRKGTARNRSARPGPQTNDKTVKQLLGELYADRAYLESLVNDPSLRLGQGGDIKTLAASGLQYLDKRTEFWRQQKPIYVREQERKEQKGRISTRTSRMATAGKPKKRPVTQEAKTKAQSDLERALQAYRSMRPDKCIEACEDVLRVIKSPETRDEREIVGLAHSLKGASLYAKENYQEALKEHTMDLDVSVEDRYRMRALCQIARCNAIIGELREAASAWVQAAGMQIGDLTAAWLHHELGRCYLELGDVNEALDSALAGLDAAELAESREWTLYLTILKAQAQEQNNQRTEAYHTFKAAAELAGDLYKRDLKNALLKAAQDAQHANPDAIQEERESHMDLSAQDGGGDGNDDADGYSDDGDDDDDDGGDGDGDGEGDGEDDGDAQDQGAGDA</sequence>
<dbReference type="Proteomes" id="UP000007799">
    <property type="component" value="Unassembled WGS sequence"/>
</dbReference>
<feature type="region of interest" description="Disordered" evidence="9">
    <location>
        <begin position="165"/>
        <end position="191"/>
    </location>
</feature>
<keyword evidence="11" id="KW-1185">Reference proteome</keyword>
<evidence type="ECO:0000256" key="6">
    <source>
        <dbReference type="ARBA" id="ARBA00023273"/>
    </source>
</evidence>
<feature type="region of interest" description="Disordered" evidence="9">
    <location>
        <begin position="254"/>
        <end position="290"/>
    </location>
</feature>
<dbReference type="Pfam" id="PF13181">
    <property type="entry name" value="TPR_8"/>
    <property type="match status" value="1"/>
</dbReference>
<dbReference type="GeneID" id="16067382"/>
<dbReference type="KEGG" id="sre:PTSG_00210"/>
<dbReference type="GO" id="GO:0005930">
    <property type="term" value="C:axoneme"/>
    <property type="evidence" value="ECO:0007669"/>
    <property type="project" value="UniProtKB-SubCell"/>
</dbReference>
<keyword evidence="3" id="KW-0677">Repeat</keyword>
<feature type="compositionally biased region" description="Acidic residues" evidence="9">
    <location>
        <begin position="522"/>
        <end position="557"/>
    </location>
</feature>
<keyword evidence="4" id="KW-0802">TPR repeat</keyword>
<dbReference type="eggNOG" id="KOG1124">
    <property type="taxonomic scope" value="Eukaryota"/>
</dbReference>
<evidence type="ECO:0000256" key="2">
    <source>
        <dbReference type="ARBA" id="ARBA00022490"/>
    </source>
</evidence>
<dbReference type="Gene3D" id="1.25.40.10">
    <property type="entry name" value="Tetratricopeptide repeat domain"/>
    <property type="match status" value="2"/>
</dbReference>
<evidence type="ECO:0000313" key="10">
    <source>
        <dbReference type="EMBL" id="EGD72188.1"/>
    </source>
</evidence>
<comment type="subcellular location">
    <subcellularLocation>
        <location evidence="1">Cytoplasm</location>
        <location evidence="1">Cytoskeleton</location>
        <location evidence="1">Cilium axoneme</location>
    </subcellularLocation>
</comment>
<evidence type="ECO:0000313" key="11">
    <source>
        <dbReference type="Proteomes" id="UP000007799"/>
    </source>
</evidence>
<dbReference type="SMART" id="SM00028">
    <property type="entry name" value="TPR"/>
    <property type="match status" value="7"/>
</dbReference>
<gene>
    <name evidence="10" type="ORF">PTSG_00210</name>
</gene>